<dbReference type="GeneID" id="106059897"/>
<evidence type="ECO:0000259" key="1">
    <source>
        <dbReference type="Pfam" id="PF09765"/>
    </source>
</evidence>
<name>A0A9W2ZXP2_BIOGL</name>
<dbReference type="GO" id="GO:0006513">
    <property type="term" value="P:protein monoubiquitination"/>
    <property type="evidence" value="ECO:0007669"/>
    <property type="project" value="TreeGrafter"/>
</dbReference>
<accession>A0A9W2ZXP2</accession>
<dbReference type="SMART" id="SM01197">
    <property type="entry name" value="FANCL_C"/>
    <property type="match status" value="1"/>
</dbReference>
<dbReference type="Pfam" id="PF18891">
    <property type="entry name" value="FANCL_d3"/>
    <property type="match status" value="1"/>
</dbReference>
<evidence type="ECO:0000259" key="3">
    <source>
        <dbReference type="Pfam" id="PF18890"/>
    </source>
</evidence>
<dbReference type="Gene3D" id="3.10.110.10">
    <property type="entry name" value="Ubiquitin Conjugating Enzyme"/>
    <property type="match status" value="1"/>
</dbReference>
<dbReference type="PANTHER" id="PTHR13206:SF0">
    <property type="entry name" value="E3 UBIQUITIN-PROTEIN LIGASE FANCL"/>
    <property type="match status" value="1"/>
</dbReference>
<dbReference type="InterPro" id="IPR026850">
    <property type="entry name" value="FANCL_C"/>
</dbReference>
<dbReference type="OMA" id="ARRIALX"/>
<evidence type="ECO:0000313" key="5">
    <source>
        <dbReference type="Proteomes" id="UP001165740"/>
    </source>
</evidence>
<feature type="domain" description="FANCL UBC-like" evidence="4">
    <location>
        <begin position="197"/>
        <end position="293"/>
    </location>
</feature>
<dbReference type="InterPro" id="IPR043898">
    <property type="entry name" value="FANCL_d2"/>
</dbReference>
<dbReference type="Proteomes" id="UP001165740">
    <property type="component" value="Chromosome 3"/>
</dbReference>
<dbReference type="RefSeq" id="XP_055879762.1">
    <property type="nucleotide sequence ID" value="XM_056023787.1"/>
</dbReference>
<dbReference type="PANTHER" id="PTHR13206">
    <property type="entry name" value="UBIQUITIN LIGASE PROTEIN PHF9 FANCONI ANEMIA GROUP L PROTEIN"/>
    <property type="match status" value="1"/>
</dbReference>
<feature type="domain" description="FANCL UBC-like" evidence="3">
    <location>
        <begin position="111"/>
        <end position="193"/>
    </location>
</feature>
<evidence type="ECO:0000313" key="6">
    <source>
        <dbReference type="RefSeq" id="XP_055879762.1"/>
    </source>
</evidence>
<dbReference type="InterPro" id="IPR043003">
    <property type="entry name" value="FANCL_d3_sf"/>
</dbReference>
<evidence type="ECO:0000259" key="4">
    <source>
        <dbReference type="Pfam" id="PF18891"/>
    </source>
</evidence>
<dbReference type="InterPro" id="IPR019162">
    <property type="entry name" value="FancL_WD-rpt_cont_dom"/>
</dbReference>
<gene>
    <name evidence="6" type="primary">LOC106059897</name>
</gene>
<dbReference type="CDD" id="cd23786">
    <property type="entry name" value="ELF_FANCL"/>
    <property type="match status" value="1"/>
</dbReference>
<feature type="domain" description="FANCL C-terminal" evidence="2">
    <location>
        <begin position="303"/>
        <end position="340"/>
    </location>
</feature>
<dbReference type="GO" id="GO:0036297">
    <property type="term" value="P:interstrand cross-link repair"/>
    <property type="evidence" value="ECO:0007669"/>
    <property type="project" value="InterPro"/>
</dbReference>
<dbReference type="SUPFAM" id="SSF57850">
    <property type="entry name" value="RING/U-box"/>
    <property type="match status" value="1"/>
</dbReference>
<reference evidence="6" key="1">
    <citation type="submission" date="2025-08" db="UniProtKB">
        <authorList>
            <consortium name="RefSeq"/>
        </authorList>
    </citation>
    <scope>IDENTIFICATION</scope>
</reference>
<dbReference type="OrthoDB" id="10263265at2759"/>
<dbReference type="Gene3D" id="3.30.40.10">
    <property type="entry name" value="Zinc/RING finger domain, C3HC4 (zinc finger)"/>
    <property type="match status" value="1"/>
</dbReference>
<protein>
    <submittedName>
        <fullName evidence="6">E3 ubiquitin-protein ligase FANCL-like isoform X1</fullName>
    </submittedName>
</protein>
<dbReference type="GO" id="GO:0043240">
    <property type="term" value="C:Fanconi anaemia nuclear complex"/>
    <property type="evidence" value="ECO:0007669"/>
    <property type="project" value="InterPro"/>
</dbReference>
<dbReference type="Pfam" id="PF18890">
    <property type="entry name" value="FANCL_d2"/>
    <property type="match status" value="1"/>
</dbReference>
<dbReference type="InterPro" id="IPR013083">
    <property type="entry name" value="Znf_RING/FYVE/PHD"/>
</dbReference>
<keyword evidence="5" id="KW-1185">Reference proteome</keyword>
<dbReference type="AlphaFoldDB" id="A0A9W2ZXP2"/>
<dbReference type="InterPro" id="IPR044037">
    <property type="entry name" value="FANCL_d3"/>
</dbReference>
<sequence>MSVIDIAPLLLPLETTDTFNKYFGFLNILGHYYKFNIQVPKEESKLQGGMKLECEWALHHRLGNHVKILIKQRLNNANSLAFFLKDFVFIVENSLKDSFVEPELCSVVSLQILEQIQELGWNRLLDLDQTLSLIELAHKDDSGRMHKLKIFLNKQDMTIRPICQTQLPEAFNFIWSGKTRLSHIFQEFEVAVNLYQNFWNMLKEIDDNCCVLEPEKPTFASTNRRIAIKSNLSLHIVVNCRQPTTFPECKFVGNPPETSEFRETLNLNLHRWDVERSLYKNLQEVLDIDFPSPTDVSIQVVKADCGICYCHNQNEEVPDIVCEDQRCSHAFHQSCLYEIMVIMQIHLTVTMRMELDLDLDLVKAVTMKKKQQGQHPLLFYHVSQLLSYIAKAKKENCMIIMFLNNRSISDWIMVEDGFEIKNYFTFVPKNEPGLNEDYLSQSSSVLDCFSDCTDMVYM</sequence>
<dbReference type="CDD" id="cd23832">
    <property type="entry name" value="DRWD-C_FANCL"/>
    <property type="match status" value="1"/>
</dbReference>
<dbReference type="InterPro" id="IPR016135">
    <property type="entry name" value="UBQ-conjugating_enzyme/RWD"/>
</dbReference>
<evidence type="ECO:0000259" key="2">
    <source>
        <dbReference type="Pfam" id="PF11793"/>
    </source>
</evidence>
<dbReference type="InterPro" id="IPR026848">
    <property type="entry name" value="Fancl"/>
</dbReference>
<proteinExistence type="predicted"/>
<dbReference type="Gene3D" id="3.10.110.20">
    <property type="entry name" value="RWD domain-like"/>
    <property type="match status" value="1"/>
</dbReference>
<organism evidence="5 6">
    <name type="scientific">Biomphalaria glabrata</name>
    <name type="common">Bloodfluke planorb</name>
    <name type="synonym">Freshwater snail</name>
    <dbReference type="NCBI Taxonomy" id="6526"/>
    <lineage>
        <taxon>Eukaryota</taxon>
        <taxon>Metazoa</taxon>
        <taxon>Spiralia</taxon>
        <taxon>Lophotrochozoa</taxon>
        <taxon>Mollusca</taxon>
        <taxon>Gastropoda</taxon>
        <taxon>Heterobranchia</taxon>
        <taxon>Euthyneura</taxon>
        <taxon>Panpulmonata</taxon>
        <taxon>Hygrophila</taxon>
        <taxon>Lymnaeoidea</taxon>
        <taxon>Planorbidae</taxon>
        <taxon>Biomphalaria</taxon>
    </lineage>
</organism>
<dbReference type="CDD" id="cd23831">
    <property type="entry name" value="DRWD-N_FANCL"/>
    <property type="match status" value="1"/>
</dbReference>
<dbReference type="Pfam" id="PF09765">
    <property type="entry name" value="FANCL_d1"/>
    <property type="match status" value="1"/>
</dbReference>
<dbReference type="GO" id="GO:0061630">
    <property type="term" value="F:ubiquitin protein ligase activity"/>
    <property type="evidence" value="ECO:0007669"/>
    <property type="project" value="TreeGrafter"/>
</dbReference>
<dbReference type="Pfam" id="PF11793">
    <property type="entry name" value="FANCL_C"/>
    <property type="match status" value="1"/>
</dbReference>
<feature type="domain" description="Fanconi anemia complex subunit FancL WD-repeat containing" evidence="1">
    <location>
        <begin position="4"/>
        <end position="92"/>
    </location>
</feature>